<gene>
    <name evidence="2" type="ORF">B1s21160_05145</name>
</gene>
<evidence type="ECO:0000256" key="1">
    <source>
        <dbReference type="SAM" id="SignalP"/>
    </source>
</evidence>
<reference evidence="2 3" key="1">
    <citation type="submission" date="2016-07" db="EMBL/GenBank/DDBJ databases">
        <title>High microdiversification within the ubiquitous acI lineage of Actinobacteria.</title>
        <authorList>
            <person name="Neuenschwander S.M."/>
            <person name="Salcher M."/>
            <person name="Ghai R."/>
            <person name="Pernthaler J."/>
        </authorList>
    </citation>
    <scope>NUCLEOTIDE SEQUENCE [LARGE SCALE GENOMIC DNA]</scope>
    <source>
        <strain evidence="2">MMS-21-160</strain>
    </source>
</reference>
<feature type="chain" id="PRO_5039705017" evidence="1">
    <location>
        <begin position="24"/>
        <end position="65"/>
    </location>
</feature>
<dbReference type="Proteomes" id="UP000217171">
    <property type="component" value="Chromosome"/>
</dbReference>
<dbReference type="AlphaFoldDB" id="A0A249KA98"/>
<feature type="signal peptide" evidence="1">
    <location>
        <begin position="1"/>
        <end position="23"/>
    </location>
</feature>
<keyword evidence="1" id="KW-0732">Signal</keyword>
<protein>
    <submittedName>
        <fullName evidence="2">Uncharacterized protein</fullName>
    </submittedName>
</protein>
<evidence type="ECO:0000313" key="3">
    <source>
        <dbReference type="Proteomes" id="UP000217171"/>
    </source>
</evidence>
<dbReference type="OrthoDB" id="9911552at2"/>
<sequence>MLYSSGMAKVLISKAAAAISAVAANWYAINPVTAASSYRSNWTNKRSNKGFYTFTLGRTPRSYIG</sequence>
<dbReference type="EMBL" id="CP016771">
    <property type="protein sequence ID" value="ASY13692.1"/>
    <property type="molecule type" value="Genomic_DNA"/>
</dbReference>
<name>A0A249KA98_9ACTN</name>
<evidence type="ECO:0000313" key="2">
    <source>
        <dbReference type="EMBL" id="ASY13692.1"/>
    </source>
</evidence>
<organism evidence="2 3">
    <name type="scientific">Candidatus Nanopelagicus hibericus</name>
    <dbReference type="NCBI Taxonomy" id="1884915"/>
    <lineage>
        <taxon>Bacteria</taxon>
        <taxon>Bacillati</taxon>
        <taxon>Actinomycetota</taxon>
        <taxon>Actinomycetes</taxon>
        <taxon>Candidatus Nanopelagicales</taxon>
        <taxon>Candidatus Nanopelagicaceae</taxon>
        <taxon>Candidatus Nanopelagicus</taxon>
    </lineage>
</organism>
<dbReference type="KEGG" id="nhi:B1s21160_05145"/>
<accession>A0A249KA98</accession>
<keyword evidence="3" id="KW-1185">Reference proteome</keyword>
<proteinExistence type="predicted"/>